<dbReference type="AlphaFoldDB" id="A0A2J4R2U5"/>
<dbReference type="RefSeq" id="WP_049077790.1">
    <property type="nucleotide sequence ID" value="NZ_CABHEL010000003.1"/>
</dbReference>
<organism evidence="1 2">
    <name type="scientific">Klebsiella michiganensis</name>
    <dbReference type="NCBI Taxonomy" id="1134687"/>
    <lineage>
        <taxon>Bacteria</taxon>
        <taxon>Pseudomonadati</taxon>
        <taxon>Pseudomonadota</taxon>
        <taxon>Gammaproteobacteria</taxon>
        <taxon>Enterobacterales</taxon>
        <taxon>Enterobacteriaceae</taxon>
        <taxon>Klebsiella/Raoultella group</taxon>
        <taxon>Klebsiella</taxon>
    </lineage>
</organism>
<sequence>MWDPVTDTCIEDAALSANNLNELLDLMHMSFERMNSLQCEALLGLALNLSAEVAIWLKEEEKRRENKSD</sequence>
<evidence type="ECO:0000313" key="1">
    <source>
        <dbReference type="EMBL" id="PLL37631.1"/>
    </source>
</evidence>
<comment type="caution">
    <text evidence="1">The sequence shown here is derived from an EMBL/GenBank/DDBJ whole genome shotgun (WGS) entry which is preliminary data.</text>
</comment>
<dbReference type="Proteomes" id="UP000234505">
    <property type="component" value="Unassembled WGS sequence"/>
</dbReference>
<name>A0A2J4R2U5_9ENTR</name>
<evidence type="ECO:0000313" key="2">
    <source>
        <dbReference type="Proteomes" id="UP000234505"/>
    </source>
</evidence>
<protein>
    <submittedName>
        <fullName evidence="1">Uncharacterized protein</fullName>
    </submittedName>
</protein>
<accession>A0A2J4R2U5</accession>
<reference evidence="1 2" key="2">
    <citation type="submission" date="2018-01" db="EMBL/GenBank/DDBJ databases">
        <title>Genomic study of Klebsiella pneumoniae.</title>
        <authorList>
            <person name="Yang Y."/>
            <person name="Bicalho R."/>
        </authorList>
    </citation>
    <scope>NUCLEOTIDE SEQUENCE [LARGE SCALE GENOMIC DNA]</scope>
    <source>
        <strain evidence="1 2">A11</strain>
    </source>
</reference>
<proteinExistence type="predicted"/>
<dbReference type="EMBL" id="PIDS01000571">
    <property type="protein sequence ID" value="PLL37631.1"/>
    <property type="molecule type" value="Genomic_DNA"/>
</dbReference>
<reference evidence="1 2" key="1">
    <citation type="submission" date="2017-11" db="EMBL/GenBank/DDBJ databases">
        <authorList>
            <person name="Han C.G."/>
        </authorList>
    </citation>
    <scope>NUCLEOTIDE SEQUENCE [LARGE SCALE GENOMIC DNA]</scope>
    <source>
        <strain evidence="1 2">A11</strain>
    </source>
</reference>
<gene>
    <name evidence="1" type="ORF">CWN50_16885</name>
</gene>